<dbReference type="Proteomes" id="UP000637239">
    <property type="component" value="Chromosome 1"/>
</dbReference>
<dbReference type="KEGG" id="ache:ACHE_11038S"/>
<name>A0A7R7VFE7_ASPCH</name>
<dbReference type="RefSeq" id="XP_043132158.1">
    <property type="nucleotide sequence ID" value="XM_043275563.1"/>
</dbReference>
<reference evidence="1" key="1">
    <citation type="submission" date="2021-01" db="EMBL/GenBank/DDBJ databases">
        <authorList>
            <consortium name="Aspergillus chevalieri M1 genome sequencing consortium"/>
            <person name="Kazuki M."/>
            <person name="Futagami T."/>
        </authorList>
    </citation>
    <scope>NUCLEOTIDE SEQUENCE</scope>
    <source>
        <strain evidence="1">M1</strain>
    </source>
</reference>
<organism evidence="1 2">
    <name type="scientific">Aspergillus chevalieri</name>
    <name type="common">Eurotium chevalieri</name>
    <dbReference type="NCBI Taxonomy" id="182096"/>
    <lineage>
        <taxon>Eukaryota</taxon>
        <taxon>Fungi</taxon>
        <taxon>Dikarya</taxon>
        <taxon>Ascomycota</taxon>
        <taxon>Pezizomycotina</taxon>
        <taxon>Eurotiomycetes</taxon>
        <taxon>Eurotiomycetidae</taxon>
        <taxon>Eurotiales</taxon>
        <taxon>Aspergillaceae</taxon>
        <taxon>Aspergillus</taxon>
        <taxon>Aspergillus subgen. Aspergillus</taxon>
    </lineage>
</organism>
<keyword evidence="2" id="KW-1185">Reference proteome</keyword>
<evidence type="ECO:0000313" key="2">
    <source>
        <dbReference type="Proteomes" id="UP000637239"/>
    </source>
</evidence>
<proteinExistence type="predicted"/>
<dbReference type="EMBL" id="AP024416">
    <property type="protein sequence ID" value="BCR83636.1"/>
    <property type="molecule type" value="Genomic_DNA"/>
</dbReference>
<protein>
    <submittedName>
        <fullName evidence="1">Uncharacterized protein</fullName>
    </submittedName>
</protein>
<dbReference type="GeneID" id="66977995"/>
<dbReference type="AlphaFoldDB" id="A0A7R7VFE7"/>
<sequence length="352" mass="41181">MSDFQSLDFISYHNQDQSPFFSILPPEIRHEIYAYALSEYENLERPYQKDSYWWRPGNTAFLRTATELLRTCRRLYNEAWLMQFALAEHRFYLTQADRAPGGTTWPRGFEKCNQMVYGSYGKHQPSGRFGLGGIRVFAQLYKLEPGDELQEILDVPDFYPRRVAVTIRYSDFWFWESNTPLHIDATWVNEIRLPDSVTYFTVDFEMIERRKDEVNLIANDAVKKWFFERRDGAILTACKEDISVSTWTGSSILGGQRWVRDEIRPGQLDYHVVTVIWKLRQRGDCPPHPCPNLDVPRDFVQPSPPFTQTDSIDLRSLQIANVSLDTPAAEAWRAMQRYYESAYQGTTGFDDE</sequence>
<accession>A0A7R7VFE7</accession>
<reference evidence="1" key="2">
    <citation type="submission" date="2021-02" db="EMBL/GenBank/DDBJ databases">
        <title>Aspergillus chevalieri M1 genome sequence.</title>
        <authorList>
            <person name="Kadooka C."/>
            <person name="Mori K."/>
            <person name="Futagami T."/>
        </authorList>
    </citation>
    <scope>NUCLEOTIDE SEQUENCE</scope>
    <source>
        <strain evidence="1">M1</strain>
    </source>
</reference>
<evidence type="ECO:0000313" key="1">
    <source>
        <dbReference type="EMBL" id="BCR83636.1"/>
    </source>
</evidence>
<gene>
    <name evidence="1" type="ORF">ACHE_11038S</name>
</gene>